<dbReference type="InterPro" id="IPR002156">
    <property type="entry name" value="RNaseH_domain"/>
</dbReference>
<dbReference type="CDD" id="cd06222">
    <property type="entry name" value="RNase_H_like"/>
    <property type="match status" value="1"/>
</dbReference>
<feature type="domain" description="Reverse transcriptase zinc-binding" evidence="2">
    <location>
        <begin position="132"/>
        <end position="220"/>
    </location>
</feature>
<evidence type="ECO:0000313" key="4">
    <source>
        <dbReference type="Proteomes" id="UP001165190"/>
    </source>
</evidence>
<dbReference type="Proteomes" id="UP001165190">
    <property type="component" value="Unassembled WGS sequence"/>
</dbReference>
<sequence length="474" mass="53771">MVVRLIRAKYYPTSDFLNARLGSNPSLIWKSIWSARGLLEMGLRWKVGCGRSISMWNDFWLPDWIPRLVSSLPVSGISNVADLIDTLSGSWKTDLILNSFSTHDAEVILSIPLPSCYQYDVLVWCGEHTGIYTARSGYRRLLDSTGTPPIESNLYRKVWQSQCPAKMNIQCWKFIKNFVPTRTNLCFRKLAADPLCNKCFQAPEDVIHVICDCFYAKQLWSALWIREPTNAIYLSFREWLEEVFNINGIQNTQEIITTIYALWFARNKLVFEGIITRVEEIITYVKGYCLDLQLTQSSLSPGSTQVTVRWRPPIAPAVKINVDASFYLATNSANMGIVIRDSEDFILGAKCSKMECISSCFAAEAYAVVHGLRLAADLGFRHVVVEGDSLSVIEKLKSGLDDRLDISAIVWNAQMLAQNFRTCTFSFIPRNGNFPVHAMAKESFNFSSERVWVEEAPDAVVHLAAEDRRWIDPP</sequence>
<dbReference type="EMBL" id="BSYR01000022">
    <property type="protein sequence ID" value="GMI87603.1"/>
    <property type="molecule type" value="Genomic_DNA"/>
</dbReference>
<gene>
    <name evidence="3" type="ORF">HRI_002429600</name>
</gene>
<proteinExistence type="predicted"/>
<organism evidence="3 4">
    <name type="scientific">Hibiscus trionum</name>
    <name type="common">Flower of an hour</name>
    <dbReference type="NCBI Taxonomy" id="183268"/>
    <lineage>
        <taxon>Eukaryota</taxon>
        <taxon>Viridiplantae</taxon>
        <taxon>Streptophyta</taxon>
        <taxon>Embryophyta</taxon>
        <taxon>Tracheophyta</taxon>
        <taxon>Spermatophyta</taxon>
        <taxon>Magnoliopsida</taxon>
        <taxon>eudicotyledons</taxon>
        <taxon>Gunneridae</taxon>
        <taxon>Pentapetalae</taxon>
        <taxon>rosids</taxon>
        <taxon>malvids</taxon>
        <taxon>Malvales</taxon>
        <taxon>Malvaceae</taxon>
        <taxon>Malvoideae</taxon>
        <taxon>Hibiscus</taxon>
    </lineage>
</organism>
<accession>A0A9W7M4J5</accession>
<dbReference type="InterPro" id="IPR044730">
    <property type="entry name" value="RNase_H-like_dom_plant"/>
</dbReference>
<reference evidence="3" key="1">
    <citation type="submission" date="2023-05" db="EMBL/GenBank/DDBJ databases">
        <title>Genome and transcriptome analyses reveal genes involved in the formation of fine ridges on petal epidermal cells in Hibiscus trionum.</title>
        <authorList>
            <person name="Koshimizu S."/>
            <person name="Masuda S."/>
            <person name="Ishii T."/>
            <person name="Shirasu K."/>
            <person name="Hoshino A."/>
            <person name="Arita M."/>
        </authorList>
    </citation>
    <scope>NUCLEOTIDE SEQUENCE</scope>
    <source>
        <strain evidence="3">Hamamatsu line</strain>
    </source>
</reference>
<feature type="domain" description="RNase H type-1" evidence="1">
    <location>
        <begin position="321"/>
        <end position="442"/>
    </location>
</feature>
<evidence type="ECO:0000259" key="1">
    <source>
        <dbReference type="Pfam" id="PF13456"/>
    </source>
</evidence>
<dbReference type="InterPro" id="IPR026960">
    <property type="entry name" value="RVT-Znf"/>
</dbReference>
<dbReference type="PANTHER" id="PTHR47074">
    <property type="entry name" value="BNAC02G40300D PROTEIN"/>
    <property type="match status" value="1"/>
</dbReference>
<name>A0A9W7M4J5_HIBTR</name>
<dbReference type="AlphaFoldDB" id="A0A9W7M4J5"/>
<dbReference type="Gene3D" id="3.30.420.10">
    <property type="entry name" value="Ribonuclease H-like superfamily/Ribonuclease H"/>
    <property type="match status" value="1"/>
</dbReference>
<dbReference type="GO" id="GO:0003676">
    <property type="term" value="F:nucleic acid binding"/>
    <property type="evidence" value="ECO:0007669"/>
    <property type="project" value="InterPro"/>
</dbReference>
<dbReference type="GO" id="GO:0004523">
    <property type="term" value="F:RNA-DNA hybrid ribonuclease activity"/>
    <property type="evidence" value="ECO:0007669"/>
    <property type="project" value="InterPro"/>
</dbReference>
<dbReference type="InterPro" id="IPR052929">
    <property type="entry name" value="RNase_H-like_EbsB-rel"/>
</dbReference>
<keyword evidence="4" id="KW-1185">Reference proteome</keyword>
<dbReference type="Pfam" id="PF13966">
    <property type="entry name" value="zf-RVT"/>
    <property type="match status" value="1"/>
</dbReference>
<dbReference type="PANTHER" id="PTHR47074:SF48">
    <property type="entry name" value="POLYNUCLEOTIDYL TRANSFERASE, RIBONUCLEASE H-LIKE SUPERFAMILY PROTEIN"/>
    <property type="match status" value="1"/>
</dbReference>
<evidence type="ECO:0000259" key="2">
    <source>
        <dbReference type="Pfam" id="PF13966"/>
    </source>
</evidence>
<dbReference type="SUPFAM" id="SSF53098">
    <property type="entry name" value="Ribonuclease H-like"/>
    <property type="match status" value="1"/>
</dbReference>
<comment type="caution">
    <text evidence="3">The sequence shown here is derived from an EMBL/GenBank/DDBJ whole genome shotgun (WGS) entry which is preliminary data.</text>
</comment>
<evidence type="ECO:0000313" key="3">
    <source>
        <dbReference type="EMBL" id="GMI87603.1"/>
    </source>
</evidence>
<dbReference type="OrthoDB" id="959921at2759"/>
<dbReference type="InterPro" id="IPR012337">
    <property type="entry name" value="RNaseH-like_sf"/>
</dbReference>
<protein>
    <submittedName>
        <fullName evidence="3">Uncharacterized protein</fullName>
    </submittedName>
</protein>
<dbReference type="InterPro" id="IPR036397">
    <property type="entry name" value="RNaseH_sf"/>
</dbReference>
<dbReference type="Pfam" id="PF13456">
    <property type="entry name" value="RVT_3"/>
    <property type="match status" value="1"/>
</dbReference>